<dbReference type="InterPro" id="IPR045098">
    <property type="entry name" value="Fyv10_fam"/>
</dbReference>
<organism evidence="2">
    <name type="scientific">Spongospora subterranea</name>
    <dbReference type="NCBI Taxonomy" id="70186"/>
    <lineage>
        <taxon>Eukaryota</taxon>
        <taxon>Sar</taxon>
        <taxon>Rhizaria</taxon>
        <taxon>Endomyxa</taxon>
        <taxon>Phytomyxea</taxon>
        <taxon>Plasmodiophorida</taxon>
        <taxon>Plasmodiophoridae</taxon>
        <taxon>Spongospora</taxon>
    </lineage>
</organism>
<dbReference type="GO" id="GO:0005737">
    <property type="term" value="C:cytoplasm"/>
    <property type="evidence" value="ECO:0007669"/>
    <property type="project" value="TreeGrafter"/>
</dbReference>
<dbReference type="Gene3D" id="3.30.40.10">
    <property type="entry name" value="Zinc/RING finger domain, C3HC4 (zinc finger)"/>
    <property type="match status" value="1"/>
</dbReference>
<feature type="non-terminal residue" evidence="2">
    <location>
        <position position="1"/>
    </location>
</feature>
<dbReference type="GO" id="GO:0005634">
    <property type="term" value="C:nucleus"/>
    <property type="evidence" value="ECO:0007669"/>
    <property type="project" value="TreeGrafter"/>
</dbReference>
<feature type="domain" description="CTLH/CRA C-terminal to LisH motif" evidence="1">
    <location>
        <begin position="175"/>
        <end position="310"/>
    </location>
</feature>
<name>A0A0H5RP77_9EUKA</name>
<dbReference type="PROSITE" id="PS50896">
    <property type="entry name" value="LISH"/>
    <property type="match status" value="1"/>
</dbReference>
<dbReference type="GO" id="GO:0043161">
    <property type="term" value="P:proteasome-mediated ubiquitin-dependent protein catabolic process"/>
    <property type="evidence" value="ECO:0007669"/>
    <property type="project" value="InterPro"/>
</dbReference>
<dbReference type="Pfam" id="PF10607">
    <property type="entry name" value="CTLH"/>
    <property type="match status" value="1"/>
</dbReference>
<dbReference type="PANTHER" id="PTHR12170">
    <property type="entry name" value="MACROPHAGE ERYTHROBLAST ATTACHER-RELATED"/>
    <property type="match status" value="1"/>
</dbReference>
<accession>A0A0H5RP77</accession>
<dbReference type="SUPFAM" id="SSF57850">
    <property type="entry name" value="RING/U-box"/>
    <property type="match status" value="1"/>
</dbReference>
<protein>
    <recommendedName>
        <fullName evidence="1">CTLH/CRA C-terminal to LisH motif domain-containing protein</fullName>
    </recommendedName>
</protein>
<dbReference type="GO" id="GO:0004842">
    <property type="term" value="F:ubiquitin-protein transferase activity"/>
    <property type="evidence" value="ECO:0007669"/>
    <property type="project" value="InterPro"/>
</dbReference>
<dbReference type="InterPro" id="IPR024964">
    <property type="entry name" value="CTLH/CRA"/>
</dbReference>
<dbReference type="AlphaFoldDB" id="A0A0H5RP77"/>
<sequence length="406" mass="45727">ACYTCPGDRQGLPTQPLSLFCCTCPEIYSPSARIMDYDQINPFLSQLQTLLDSTSSLLAYSVPQLSQAAGTFRAMADAIDSDKPSPLGDPSNLLKSLRKELATVLKNQSAEVTSFSESFETEFTKNSLVLPYPVLDSALLDRIIVHHLLRSGEIESANLLIEETKMNVSVDHRFIVLQSLLTSLKEKDTMPCINWCESRADRTAIKEMEFFLHRMEYLRFISRKQIKAAIVYARREFPPLFSLFSSQIGKLMGMLMFVRSSNPCHMFDSDTEWKHLQRLFISTFCKDMGLSKESPLLVCVAASQIALPHLSKINSMHSKCGSLNMANKSTPVAIDLSRQFQYHSSFVCPVSKSVDLRPILLLCGHVVSQAALDRIHRIERRSQSTAFRCPYCSVESANLNTIKLRF</sequence>
<dbReference type="GO" id="GO:0034657">
    <property type="term" value="C:GID complex"/>
    <property type="evidence" value="ECO:0007669"/>
    <property type="project" value="TreeGrafter"/>
</dbReference>
<reference evidence="2" key="1">
    <citation type="submission" date="2015-04" db="EMBL/GenBank/DDBJ databases">
        <title>The genome sequence of the plant pathogenic Rhizarian Plasmodiophora brassicae reveals insights in its biotrophic life cycle and the origin of chitin synthesis.</title>
        <authorList>
            <person name="Schwelm A."/>
            <person name="Fogelqvist J."/>
            <person name="Knaust A."/>
            <person name="Julke S."/>
            <person name="Lilja T."/>
            <person name="Dhandapani V."/>
            <person name="Bonilla-Rosso G."/>
            <person name="Karlsson M."/>
            <person name="Shevchenko A."/>
            <person name="Choi S.R."/>
            <person name="Kim H.G."/>
            <person name="Park J.Y."/>
            <person name="Lim Y.P."/>
            <person name="Ludwig-Muller J."/>
            <person name="Dixelius C."/>
        </authorList>
    </citation>
    <scope>NUCLEOTIDE SEQUENCE</scope>
    <source>
        <tissue evidence="2">Potato root galls</tissue>
    </source>
</reference>
<dbReference type="EMBL" id="HACM01010092">
    <property type="protein sequence ID" value="CRZ10534.1"/>
    <property type="molecule type" value="Transcribed_RNA"/>
</dbReference>
<evidence type="ECO:0000259" key="1">
    <source>
        <dbReference type="Pfam" id="PF10607"/>
    </source>
</evidence>
<evidence type="ECO:0000313" key="2">
    <source>
        <dbReference type="EMBL" id="CRZ10534.1"/>
    </source>
</evidence>
<proteinExistence type="predicted"/>
<dbReference type="InterPro" id="IPR013083">
    <property type="entry name" value="Znf_RING/FYVE/PHD"/>
</dbReference>
<dbReference type="PANTHER" id="PTHR12170:SF3">
    <property type="entry name" value="GH10162P"/>
    <property type="match status" value="1"/>
</dbReference>
<dbReference type="InterPro" id="IPR006594">
    <property type="entry name" value="LisH"/>
</dbReference>